<dbReference type="RefSeq" id="WP_204064542.1">
    <property type="nucleotide sequence ID" value="NZ_BOOJ01000027.1"/>
</dbReference>
<dbReference type="GO" id="GO:0019290">
    <property type="term" value="P:siderophore biosynthetic process"/>
    <property type="evidence" value="ECO:0007669"/>
    <property type="project" value="TreeGrafter"/>
</dbReference>
<dbReference type="Gene3D" id="3.90.820.10">
    <property type="entry name" value="Structural Genomics, Unknown Function 30-nov-00 1gh9 Mol_id"/>
    <property type="match status" value="1"/>
</dbReference>
<organism evidence="2 3">
    <name type="scientific">Planobispora siamensis</name>
    <dbReference type="NCBI Taxonomy" id="936338"/>
    <lineage>
        <taxon>Bacteria</taxon>
        <taxon>Bacillati</taxon>
        <taxon>Actinomycetota</taxon>
        <taxon>Actinomycetes</taxon>
        <taxon>Streptosporangiales</taxon>
        <taxon>Streptosporangiaceae</taxon>
        <taxon>Planobispora</taxon>
    </lineage>
</organism>
<name>A0A8J3SG50_9ACTN</name>
<dbReference type="GO" id="GO:0005829">
    <property type="term" value="C:cytosol"/>
    <property type="evidence" value="ECO:0007669"/>
    <property type="project" value="TreeGrafter"/>
</dbReference>
<dbReference type="InterPro" id="IPR038020">
    <property type="entry name" value="MbtH-like_sf"/>
</dbReference>
<keyword evidence="3" id="KW-1185">Reference proteome</keyword>
<evidence type="ECO:0000313" key="2">
    <source>
        <dbReference type="EMBL" id="GIH92307.1"/>
    </source>
</evidence>
<feature type="domain" description="MbtH-like" evidence="1">
    <location>
        <begin position="2"/>
        <end position="52"/>
    </location>
</feature>
<dbReference type="Pfam" id="PF03621">
    <property type="entry name" value="MbtH"/>
    <property type="match status" value="1"/>
</dbReference>
<reference evidence="2 3" key="1">
    <citation type="submission" date="2021-01" db="EMBL/GenBank/DDBJ databases">
        <title>Whole genome shotgun sequence of Planobispora siamensis NBRC 107568.</title>
        <authorList>
            <person name="Komaki H."/>
            <person name="Tamura T."/>
        </authorList>
    </citation>
    <scope>NUCLEOTIDE SEQUENCE [LARGE SCALE GENOMIC DNA]</scope>
    <source>
        <strain evidence="2 3">NBRC 107568</strain>
    </source>
</reference>
<dbReference type="SUPFAM" id="SSF160582">
    <property type="entry name" value="MbtH-like"/>
    <property type="match status" value="1"/>
</dbReference>
<dbReference type="Proteomes" id="UP000619788">
    <property type="component" value="Unassembled WGS sequence"/>
</dbReference>
<dbReference type="EMBL" id="BOOJ01000027">
    <property type="protein sequence ID" value="GIH92307.1"/>
    <property type="molecule type" value="Genomic_DNA"/>
</dbReference>
<accession>A0A8J3SG50</accession>
<dbReference type="InterPro" id="IPR005153">
    <property type="entry name" value="MbtH-like_dom"/>
</dbReference>
<sequence>MNPFDDPDGEFLVLVNDEEQHSIWPSFAEVPSGWTARFGPDVRAACLAYVAAHWTDLRPRSLTR</sequence>
<dbReference type="SMART" id="SM00923">
    <property type="entry name" value="MbtH"/>
    <property type="match status" value="1"/>
</dbReference>
<evidence type="ECO:0000313" key="3">
    <source>
        <dbReference type="Proteomes" id="UP000619788"/>
    </source>
</evidence>
<dbReference type="InterPro" id="IPR037407">
    <property type="entry name" value="MLP_fam"/>
</dbReference>
<dbReference type="PANTHER" id="PTHR38444">
    <property type="entry name" value="ENTEROBACTIN BIOSYNTHESIS PROTEIN YBDZ"/>
    <property type="match status" value="1"/>
</dbReference>
<proteinExistence type="predicted"/>
<comment type="caution">
    <text evidence="2">The sequence shown here is derived from an EMBL/GenBank/DDBJ whole genome shotgun (WGS) entry which is preliminary data.</text>
</comment>
<dbReference type="AlphaFoldDB" id="A0A8J3SG50"/>
<dbReference type="PANTHER" id="PTHR38444:SF1">
    <property type="entry name" value="ENTEROBACTIN BIOSYNTHESIS PROTEIN YBDZ"/>
    <property type="match status" value="1"/>
</dbReference>
<evidence type="ECO:0000259" key="1">
    <source>
        <dbReference type="SMART" id="SM00923"/>
    </source>
</evidence>
<protein>
    <submittedName>
        <fullName evidence="2">Protein mbtH</fullName>
    </submittedName>
</protein>
<gene>
    <name evidence="2" type="ORF">Psi01_29370</name>
</gene>